<protein>
    <submittedName>
        <fullName evidence="1">Uncharacterized protein</fullName>
    </submittedName>
</protein>
<keyword evidence="2" id="KW-1185">Reference proteome</keyword>
<dbReference type="Proteomes" id="UP000518315">
    <property type="component" value="Unassembled WGS sequence"/>
</dbReference>
<gene>
    <name evidence="1" type="ORF">FHS26_001576</name>
</gene>
<comment type="caution">
    <text evidence="1">The sequence shown here is derived from an EMBL/GenBank/DDBJ whole genome shotgun (WGS) entry which is preliminary data.</text>
</comment>
<accession>A0A7W5FYF0</accession>
<name>A0A7W5FYF0_9HYPH</name>
<evidence type="ECO:0000313" key="2">
    <source>
        <dbReference type="Proteomes" id="UP000518315"/>
    </source>
</evidence>
<dbReference type="EMBL" id="JACHXH010000004">
    <property type="protein sequence ID" value="MBB3133863.1"/>
    <property type="molecule type" value="Genomic_DNA"/>
</dbReference>
<dbReference type="AlphaFoldDB" id="A0A7W5FYF0"/>
<reference evidence="1 2" key="1">
    <citation type="submission" date="2020-08" db="EMBL/GenBank/DDBJ databases">
        <title>Genomic Encyclopedia of Type Strains, Phase III (KMG-III): the genomes of soil and plant-associated and newly described type strains.</title>
        <authorList>
            <person name="Whitman W."/>
        </authorList>
    </citation>
    <scope>NUCLEOTIDE SEQUENCE [LARGE SCALE GENOMIC DNA]</scope>
    <source>
        <strain evidence="1 2">CECT 4113</strain>
    </source>
</reference>
<sequence>MIGQISWHISFNKFEYITTELVHAEAARYSVKSHPLEMRQKEPHEL</sequence>
<dbReference type="RefSeq" id="WP_164737532.1">
    <property type="nucleotide sequence ID" value="NZ_JACHXH010000004.1"/>
</dbReference>
<proteinExistence type="predicted"/>
<organism evidence="1 2">
    <name type="scientific">Rhizobium pisi</name>
    <dbReference type="NCBI Taxonomy" id="574561"/>
    <lineage>
        <taxon>Bacteria</taxon>
        <taxon>Pseudomonadati</taxon>
        <taxon>Pseudomonadota</taxon>
        <taxon>Alphaproteobacteria</taxon>
        <taxon>Hyphomicrobiales</taxon>
        <taxon>Rhizobiaceae</taxon>
        <taxon>Rhizobium/Agrobacterium group</taxon>
        <taxon>Rhizobium</taxon>
    </lineage>
</organism>
<evidence type="ECO:0000313" key="1">
    <source>
        <dbReference type="EMBL" id="MBB3133863.1"/>
    </source>
</evidence>